<sequence length="262" mass="29680">MEPWQQALAKLRNSSNASRGSGFTGSEKEAIQDSVKLIGGDLDGARKENQVIQVKIKQLDHAKKKNNEINSLAKELKGEKKKHMTAFSYSENGDRKKNLQEKAAAKTAIRAQKESEKKLKEHEKKAKKKASAFGPDIDPEEGTRKSVNKVKSKTIRHRNRSKGPDSVPKVILKWKKSTNYWFWATPAAVFLLLFLRKKSKESIPEGEVDVEHATWNFFEKHFVLGGKKGLVEKLEFEAKGMKKLEEQTTPQENQITLLKIAT</sequence>
<dbReference type="AlphaFoldDB" id="A0AAW0M435"/>
<dbReference type="EMBL" id="PKMF04000017">
    <property type="protein sequence ID" value="KAK7858752.1"/>
    <property type="molecule type" value="Genomic_DNA"/>
</dbReference>
<evidence type="ECO:0000313" key="2">
    <source>
        <dbReference type="EMBL" id="KAK7858752.1"/>
    </source>
</evidence>
<dbReference type="Proteomes" id="UP000237347">
    <property type="component" value="Unassembled WGS sequence"/>
</dbReference>
<proteinExistence type="predicted"/>
<evidence type="ECO:0000256" key="1">
    <source>
        <dbReference type="SAM" id="MobiDB-lite"/>
    </source>
</evidence>
<name>A0AAW0M435_QUESU</name>
<accession>A0AAW0M435</accession>
<feature type="compositionally biased region" description="Basic residues" evidence="1">
    <location>
        <begin position="146"/>
        <end position="161"/>
    </location>
</feature>
<gene>
    <name evidence="2" type="primary">PPI1_1</name>
    <name evidence="2" type="ORF">CFP56_010534</name>
</gene>
<feature type="compositionally biased region" description="Polar residues" evidence="1">
    <location>
        <begin position="12"/>
        <end position="21"/>
    </location>
</feature>
<comment type="caution">
    <text evidence="2">The sequence shown here is derived from an EMBL/GenBank/DDBJ whole genome shotgun (WGS) entry which is preliminary data.</text>
</comment>
<feature type="region of interest" description="Disordered" evidence="1">
    <location>
        <begin position="1"/>
        <end position="30"/>
    </location>
</feature>
<feature type="compositionally biased region" description="Basic and acidic residues" evidence="1">
    <location>
        <begin position="111"/>
        <end position="124"/>
    </location>
</feature>
<protein>
    <submittedName>
        <fullName evidence="2">Proton pump-interactor 1</fullName>
    </submittedName>
</protein>
<evidence type="ECO:0000313" key="3">
    <source>
        <dbReference type="Proteomes" id="UP000237347"/>
    </source>
</evidence>
<feature type="region of interest" description="Disordered" evidence="1">
    <location>
        <begin position="111"/>
        <end position="165"/>
    </location>
</feature>
<organism evidence="2 3">
    <name type="scientific">Quercus suber</name>
    <name type="common">Cork oak</name>
    <dbReference type="NCBI Taxonomy" id="58331"/>
    <lineage>
        <taxon>Eukaryota</taxon>
        <taxon>Viridiplantae</taxon>
        <taxon>Streptophyta</taxon>
        <taxon>Embryophyta</taxon>
        <taxon>Tracheophyta</taxon>
        <taxon>Spermatophyta</taxon>
        <taxon>Magnoliopsida</taxon>
        <taxon>eudicotyledons</taxon>
        <taxon>Gunneridae</taxon>
        <taxon>Pentapetalae</taxon>
        <taxon>rosids</taxon>
        <taxon>fabids</taxon>
        <taxon>Fagales</taxon>
        <taxon>Fagaceae</taxon>
        <taxon>Quercus</taxon>
    </lineage>
</organism>
<reference evidence="2 3" key="1">
    <citation type="journal article" date="2018" name="Sci. Data">
        <title>The draft genome sequence of cork oak.</title>
        <authorList>
            <person name="Ramos A.M."/>
            <person name="Usie A."/>
            <person name="Barbosa P."/>
            <person name="Barros P.M."/>
            <person name="Capote T."/>
            <person name="Chaves I."/>
            <person name="Simoes F."/>
            <person name="Abreu I."/>
            <person name="Carrasquinho I."/>
            <person name="Faro C."/>
            <person name="Guimaraes J.B."/>
            <person name="Mendonca D."/>
            <person name="Nobrega F."/>
            <person name="Rodrigues L."/>
            <person name="Saibo N.J.M."/>
            <person name="Varela M.C."/>
            <person name="Egas C."/>
            <person name="Matos J."/>
            <person name="Miguel C.M."/>
            <person name="Oliveira M.M."/>
            <person name="Ricardo C.P."/>
            <person name="Goncalves S."/>
        </authorList>
    </citation>
    <scope>NUCLEOTIDE SEQUENCE [LARGE SCALE GENOMIC DNA]</scope>
    <source>
        <strain evidence="3">cv. HL8</strain>
    </source>
</reference>
<keyword evidence="3" id="KW-1185">Reference proteome</keyword>